<proteinExistence type="predicted"/>
<comment type="caution">
    <text evidence="1">The sequence shown here is derived from an EMBL/GenBank/DDBJ whole genome shotgun (WGS) entry which is preliminary data.</text>
</comment>
<keyword evidence="2" id="KW-1185">Reference proteome</keyword>
<accession>A0ACC0B8K3</accession>
<protein>
    <submittedName>
        <fullName evidence="1">Uncharacterized protein</fullName>
    </submittedName>
</protein>
<sequence length="556" mass="60973">MDEFGVLVESIGFKAHGKSAPMAHLKSEPKSNYSFNSDFPQNRGVSSANSSKASVLNDSIVDDLDGSFGSKSNISSNGNNYSQKPHSYFDDSNDIFGRSFSNLKPQPASQGSVDLDSVFDFNHSNTKHSSNFYDDLLISTAQKSDSIDDLFGNFGSKSESLKSAGPVNASQFDDLVPGFGGSSPSSNGSPKNGIRKETNHSEPSSGQSSNSSSAVVDDPFLVFESSTSSMNASSWPFSDPLEKHAGKTSVQSSIDDLEKFARGKVHDDGSDKQSAQSYRNIKISFGNKDGRANKASIRKAKTQDEVLYQKPEQKDNKMRESSVKEKKGAFVNGYSLDDIFGMGIEPSNVSGSRSQDHVFDTLFNGKGSFEAKQVSSQSLDNTEKSSGASFSDNFASLFGEPAASSEGFQEIEGESEERRRARLNHHIRTQARMAKALAEKNQRDLESQYEQEERRKLATTLDGNIKRWAAGKEGNLRALLSSLQDVLWPECSWRAVSLTDLITSASVKKVYQKATLCVHPDKVQQKGANLRQKYIAEKVFDVLKEAWNKFNADELR</sequence>
<reference evidence="2" key="1">
    <citation type="journal article" date="2023" name="Nat. Plants">
        <title>Single-cell RNA sequencing provides a high-resolution roadmap for understanding the multicellular compartmentation of specialized metabolism.</title>
        <authorList>
            <person name="Sun S."/>
            <person name="Shen X."/>
            <person name="Li Y."/>
            <person name="Li Y."/>
            <person name="Wang S."/>
            <person name="Li R."/>
            <person name="Zhang H."/>
            <person name="Shen G."/>
            <person name="Guo B."/>
            <person name="Wei J."/>
            <person name="Xu J."/>
            <person name="St-Pierre B."/>
            <person name="Chen S."/>
            <person name="Sun C."/>
        </authorList>
    </citation>
    <scope>NUCLEOTIDE SEQUENCE [LARGE SCALE GENOMIC DNA]</scope>
</reference>
<evidence type="ECO:0000313" key="1">
    <source>
        <dbReference type="EMBL" id="KAI5668990.1"/>
    </source>
</evidence>
<evidence type="ECO:0000313" key="2">
    <source>
        <dbReference type="Proteomes" id="UP001060085"/>
    </source>
</evidence>
<organism evidence="1 2">
    <name type="scientific">Catharanthus roseus</name>
    <name type="common">Madagascar periwinkle</name>
    <name type="synonym">Vinca rosea</name>
    <dbReference type="NCBI Taxonomy" id="4058"/>
    <lineage>
        <taxon>Eukaryota</taxon>
        <taxon>Viridiplantae</taxon>
        <taxon>Streptophyta</taxon>
        <taxon>Embryophyta</taxon>
        <taxon>Tracheophyta</taxon>
        <taxon>Spermatophyta</taxon>
        <taxon>Magnoliopsida</taxon>
        <taxon>eudicotyledons</taxon>
        <taxon>Gunneridae</taxon>
        <taxon>Pentapetalae</taxon>
        <taxon>asterids</taxon>
        <taxon>lamiids</taxon>
        <taxon>Gentianales</taxon>
        <taxon>Apocynaceae</taxon>
        <taxon>Rauvolfioideae</taxon>
        <taxon>Vinceae</taxon>
        <taxon>Catharanthinae</taxon>
        <taxon>Catharanthus</taxon>
    </lineage>
</organism>
<gene>
    <name evidence="1" type="ORF">M9H77_18843</name>
</gene>
<name>A0ACC0B8K3_CATRO</name>
<dbReference type="EMBL" id="CM044704">
    <property type="protein sequence ID" value="KAI5668990.1"/>
    <property type="molecule type" value="Genomic_DNA"/>
</dbReference>
<dbReference type="Proteomes" id="UP001060085">
    <property type="component" value="Linkage Group LG04"/>
</dbReference>